<sequence>MIREPNDEPVPKRTAWLLIAGGLGGVAAGTALSITLTTGFLFIGFLGGLACAIGVTGLAEHKWIALPAFLLGAAAPFLLTFGGHSVLMQRIGHVEHCTVTHTQEHPFNKHPSVDYTLVCPSTTVELDRNWDERLNIMEADVLIGEPLQPVFADQTRWNLLLVTSVPLAMILLIPVARALRKVP</sequence>
<gene>
    <name evidence="2" type="ORF">UK23_31395</name>
</gene>
<feature type="transmembrane region" description="Helical" evidence="1">
    <location>
        <begin position="157"/>
        <end position="179"/>
    </location>
</feature>
<evidence type="ECO:0000256" key="1">
    <source>
        <dbReference type="SAM" id="Phobius"/>
    </source>
</evidence>
<feature type="transmembrane region" description="Helical" evidence="1">
    <location>
        <begin position="66"/>
        <end position="86"/>
    </location>
</feature>
<dbReference type="AlphaFoldDB" id="A0A0F0GR31"/>
<dbReference type="Proteomes" id="UP000033393">
    <property type="component" value="Unassembled WGS sequence"/>
</dbReference>
<reference evidence="2 3" key="1">
    <citation type="submission" date="2015-02" db="EMBL/GenBank/DDBJ databases">
        <authorList>
            <person name="Ju K.-S."/>
            <person name="Doroghazi J.R."/>
            <person name="Metcalf W."/>
        </authorList>
    </citation>
    <scope>NUCLEOTIDE SEQUENCE [LARGE SCALE GENOMIC DNA]</scope>
    <source>
        <strain evidence="2 3">NRRL B-16140</strain>
    </source>
</reference>
<organism evidence="2 3">
    <name type="scientific">Lentzea aerocolonigenes</name>
    <name type="common">Lechevalieria aerocolonigenes</name>
    <name type="synonym">Saccharothrix aerocolonigenes</name>
    <dbReference type="NCBI Taxonomy" id="68170"/>
    <lineage>
        <taxon>Bacteria</taxon>
        <taxon>Bacillati</taxon>
        <taxon>Actinomycetota</taxon>
        <taxon>Actinomycetes</taxon>
        <taxon>Pseudonocardiales</taxon>
        <taxon>Pseudonocardiaceae</taxon>
        <taxon>Lentzea</taxon>
    </lineage>
</organism>
<keyword evidence="1" id="KW-0472">Membrane</keyword>
<proteinExistence type="predicted"/>
<accession>A0A0F0GR31</accession>
<comment type="caution">
    <text evidence="2">The sequence shown here is derived from an EMBL/GenBank/DDBJ whole genome shotgun (WGS) entry which is preliminary data.</text>
</comment>
<keyword evidence="3" id="KW-1185">Reference proteome</keyword>
<name>A0A0F0GR31_LENAE</name>
<evidence type="ECO:0000313" key="2">
    <source>
        <dbReference type="EMBL" id="KJK43878.1"/>
    </source>
</evidence>
<feature type="transmembrane region" description="Helical" evidence="1">
    <location>
        <begin position="40"/>
        <end position="59"/>
    </location>
</feature>
<dbReference type="PATRIC" id="fig|68170.10.peg.8137"/>
<feature type="transmembrane region" description="Helical" evidence="1">
    <location>
        <begin position="15"/>
        <end position="34"/>
    </location>
</feature>
<keyword evidence="1" id="KW-0812">Transmembrane</keyword>
<keyword evidence="1" id="KW-1133">Transmembrane helix</keyword>
<protein>
    <submittedName>
        <fullName evidence="2">Uncharacterized protein</fullName>
    </submittedName>
</protein>
<evidence type="ECO:0000313" key="3">
    <source>
        <dbReference type="Proteomes" id="UP000033393"/>
    </source>
</evidence>
<dbReference type="EMBL" id="JYJG01000272">
    <property type="protein sequence ID" value="KJK43878.1"/>
    <property type="molecule type" value="Genomic_DNA"/>
</dbReference>